<dbReference type="GO" id="GO:0034599">
    <property type="term" value="P:cellular response to oxidative stress"/>
    <property type="evidence" value="ECO:0007669"/>
    <property type="project" value="InterPro"/>
</dbReference>
<keyword evidence="2" id="KW-0812">Transmembrane</keyword>
<evidence type="ECO:0000313" key="4">
    <source>
        <dbReference type="Proteomes" id="UP000242525"/>
    </source>
</evidence>
<dbReference type="EMBL" id="CCBN010000006">
    <property type="protein sequence ID" value="CDO54048.1"/>
    <property type="molecule type" value="Genomic_DNA"/>
</dbReference>
<dbReference type="Proteomes" id="UP000242525">
    <property type="component" value="Unassembled WGS sequence"/>
</dbReference>
<dbReference type="GO" id="GO:0006487">
    <property type="term" value="P:protein N-linked glycosylation"/>
    <property type="evidence" value="ECO:0007669"/>
    <property type="project" value="TreeGrafter"/>
</dbReference>
<feature type="compositionally biased region" description="Low complexity" evidence="1">
    <location>
        <begin position="171"/>
        <end position="185"/>
    </location>
</feature>
<evidence type="ECO:0000256" key="1">
    <source>
        <dbReference type="SAM" id="MobiDB-lite"/>
    </source>
</evidence>
<dbReference type="AlphaFoldDB" id="A0A0J9X9V7"/>
<dbReference type="PRINTS" id="PR02070">
    <property type="entry name" value="NGLYCOSEOS1"/>
</dbReference>
<dbReference type="STRING" id="1173061.A0A0J9X9V7"/>
<gene>
    <name evidence="3" type="ORF">BN980_GECA06s03882g</name>
</gene>
<keyword evidence="2" id="KW-1133">Transmembrane helix</keyword>
<feature type="transmembrane region" description="Helical" evidence="2">
    <location>
        <begin position="314"/>
        <end position="332"/>
    </location>
</feature>
<keyword evidence="4" id="KW-1185">Reference proteome</keyword>
<sequence>MAKQNSDITLDKKPARKVIKLPDTLFKYDHPAVTATPSQDYYYSIISSKIIKKSSATPSELRHRPVNFPSKQPPLPQYFSMDDLPPSFDEVIATSTNHSRNNSIASTPTANSTHQSIEAFLTPNGDGAADTSRQNLLHTLQSWLPWTTTDQQEATPRQAACSDVPHQQELSSASSTSTPSAAATAAAASQQPPLKILGLKIFNSRFHFLLGLSRGLSVLPSFLGMWECFYQAWELFDFEGNRPISSVRSSELFMAGVWCIVSGYLSYAVLDGLMVRWIVTYSTPATIVRMFSGACLNIAMIQAIYSVMSPGQAYLLHVWIFISCILTVAYIIQNFVTSNLALEHKSRSVDLYNIAVFAVVPVGIASFLTMISLLWSLMILRIDLEIPDRVF</sequence>
<proteinExistence type="predicted"/>
<dbReference type="PANTHER" id="PTHR28147">
    <property type="entry name" value="N-GLYCOSYLATION PROTEIN EOS1"/>
    <property type="match status" value="1"/>
</dbReference>
<feature type="transmembrane region" description="Helical" evidence="2">
    <location>
        <begin position="290"/>
        <end position="307"/>
    </location>
</feature>
<comment type="caution">
    <text evidence="3">The sequence shown here is derived from an EMBL/GenBank/DDBJ whole genome shotgun (WGS) entry which is preliminary data.</text>
</comment>
<dbReference type="PANTHER" id="PTHR28147:SF1">
    <property type="entry name" value="N-GLYCOSYLATION PROTEIN EOS1"/>
    <property type="match status" value="1"/>
</dbReference>
<name>A0A0J9X9V7_GEOCN</name>
<dbReference type="OrthoDB" id="2139606at2759"/>
<dbReference type="Pfam" id="PF12326">
    <property type="entry name" value="EOS1"/>
    <property type="match status" value="2"/>
</dbReference>
<keyword evidence="2" id="KW-0472">Membrane</keyword>
<protein>
    <submittedName>
        <fullName evidence="3">Similar to Saccharomyces cerevisiae YNL080C EOS1 Protein involved in N-glycosylation</fullName>
    </submittedName>
</protein>
<accession>A0A0J9X9V7</accession>
<evidence type="ECO:0000256" key="2">
    <source>
        <dbReference type="SAM" id="Phobius"/>
    </source>
</evidence>
<reference evidence="3" key="1">
    <citation type="submission" date="2014-03" db="EMBL/GenBank/DDBJ databases">
        <authorList>
            <person name="Casaregola S."/>
        </authorList>
    </citation>
    <scope>NUCLEOTIDE SEQUENCE [LARGE SCALE GENOMIC DNA]</scope>
    <source>
        <strain evidence="3">CLIB 918</strain>
    </source>
</reference>
<dbReference type="GO" id="GO:0005789">
    <property type="term" value="C:endoplasmic reticulum membrane"/>
    <property type="evidence" value="ECO:0007669"/>
    <property type="project" value="InterPro"/>
</dbReference>
<feature type="region of interest" description="Disordered" evidence="1">
    <location>
        <begin position="151"/>
        <end position="185"/>
    </location>
</feature>
<feature type="transmembrane region" description="Helical" evidence="2">
    <location>
        <begin position="252"/>
        <end position="270"/>
    </location>
</feature>
<feature type="transmembrane region" description="Helical" evidence="2">
    <location>
        <begin position="352"/>
        <end position="380"/>
    </location>
</feature>
<organism evidence="3 4">
    <name type="scientific">Geotrichum candidum</name>
    <name type="common">Oospora lactis</name>
    <name type="synonym">Dipodascus geotrichum</name>
    <dbReference type="NCBI Taxonomy" id="1173061"/>
    <lineage>
        <taxon>Eukaryota</taxon>
        <taxon>Fungi</taxon>
        <taxon>Dikarya</taxon>
        <taxon>Ascomycota</taxon>
        <taxon>Saccharomycotina</taxon>
        <taxon>Dipodascomycetes</taxon>
        <taxon>Dipodascales</taxon>
        <taxon>Dipodascaceae</taxon>
        <taxon>Geotrichum</taxon>
    </lineage>
</organism>
<dbReference type="InterPro" id="IPR021100">
    <property type="entry name" value="N-glycosylation_EOS1"/>
</dbReference>
<evidence type="ECO:0000313" key="3">
    <source>
        <dbReference type="EMBL" id="CDO54048.1"/>
    </source>
</evidence>
<feature type="region of interest" description="Disordered" evidence="1">
    <location>
        <begin position="56"/>
        <end position="75"/>
    </location>
</feature>